<organism evidence="2 3">
    <name type="scientific">Cocos nucifera</name>
    <name type="common">Coconut palm</name>
    <dbReference type="NCBI Taxonomy" id="13894"/>
    <lineage>
        <taxon>Eukaryota</taxon>
        <taxon>Viridiplantae</taxon>
        <taxon>Streptophyta</taxon>
        <taxon>Embryophyta</taxon>
        <taxon>Tracheophyta</taxon>
        <taxon>Spermatophyta</taxon>
        <taxon>Magnoliopsida</taxon>
        <taxon>Liliopsida</taxon>
        <taxon>Arecaceae</taxon>
        <taxon>Arecoideae</taxon>
        <taxon>Cocoseae</taxon>
        <taxon>Attaleinae</taxon>
        <taxon>Cocos</taxon>
    </lineage>
</organism>
<proteinExistence type="predicted"/>
<dbReference type="OrthoDB" id="676979at2759"/>
<dbReference type="Proteomes" id="UP000797356">
    <property type="component" value="Chromosome 16"/>
</dbReference>
<comment type="caution">
    <text evidence="2">The sequence shown here is derived from an EMBL/GenBank/DDBJ whole genome shotgun (WGS) entry which is preliminary data.</text>
</comment>
<gene>
    <name evidence="2" type="ORF">COCNU_16G000440</name>
</gene>
<protein>
    <submittedName>
        <fullName evidence="2">Uncharacterized protein</fullName>
    </submittedName>
</protein>
<feature type="region of interest" description="Disordered" evidence="1">
    <location>
        <begin position="1"/>
        <end position="26"/>
    </location>
</feature>
<evidence type="ECO:0000256" key="1">
    <source>
        <dbReference type="SAM" id="MobiDB-lite"/>
    </source>
</evidence>
<dbReference type="SUPFAM" id="SSF52058">
    <property type="entry name" value="L domain-like"/>
    <property type="match status" value="1"/>
</dbReference>
<feature type="compositionally biased region" description="Low complexity" evidence="1">
    <location>
        <begin position="126"/>
        <end position="140"/>
    </location>
</feature>
<dbReference type="InterPro" id="IPR001611">
    <property type="entry name" value="Leu-rich_rpt"/>
</dbReference>
<sequence length="166" mass="17941">MMPPVVSSPSTSPTSTSPTPSRRSSPFSGLRYLNLSNNVFNGIYPSELSRLKNLHVLDLYNNNLIGILPIMVVDLPILHHLHLGGNFFSRAIPSKYSRWEHIEYLTISVMSSAAPSYRSLATSLPSMSSTSATSTTTKEASPPPSATSPLSSISMLPTTASPTRSY</sequence>
<dbReference type="Pfam" id="PF13855">
    <property type="entry name" value="LRR_8"/>
    <property type="match status" value="1"/>
</dbReference>
<accession>A0A8K0IXS1</accession>
<dbReference type="AlphaFoldDB" id="A0A8K0IXS1"/>
<dbReference type="PANTHER" id="PTHR48064">
    <property type="entry name" value="OS01G0750400 PROTEIN"/>
    <property type="match status" value="1"/>
</dbReference>
<dbReference type="Gene3D" id="3.80.10.10">
    <property type="entry name" value="Ribonuclease Inhibitor"/>
    <property type="match status" value="1"/>
</dbReference>
<dbReference type="EMBL" id="CM017887">
    <property type="protein sequence ID" value="KAG1370950.1"/>
    <property type="molecule type" value="Genomic_DNA"/>
</dbReference>
<dbReference type="InterPro" id="IPR053038">
    <property type="entry name" value="RLP_Defense"/>
</dbReference>
<feature type="compositionally biased region" description="Low complexity" evidence="1">
    <location>
        <begin position="147"/>
        <end position="156"/>
    </location>
</feature>
<feature type="region of interest" description="Disordered" evidence="1">
    <location>
        <begin position="126"/>
        <end position="166"/>
    </location>
</feature>
<evidence type="ECO:0000313" key="3">
    <source>
        <dbReference type="Proteomes" id="UP000797356"/>
    </source>
</evidence>
<reference evidence="2" key="2">
    <citation type="submission" date="2019-07" db="EMBL/GenBank/DDBJ databases">
        <authorList>
            <person name="Yang Y."/>
            <person name="Bocs S."/>
            <person name="Baudouin L."/>
        </authorList>
    </citation>
    <scope>NUCLEOTIDE SEQUENCE</scope>
    <source>
        <tissue evidence="2">Spear leaf of Hainan Tall coconut</tissue>
    </source>
</reference>
<feature type="compositionally biased region" description="Polar residues" evidence="1">
    <location>
        <begin position="157"/>
        <end position="166"/>
    </location>
</feature>
<dbReference type="InterPro" id="IPR032675">
    <property type="entry name" value="LRR_dom_sf"/>
</dbReference>
<reference evidence="2" key="1">
    <citation type="journal article" date="2017" name="Gigascience">
        <title>The genome draft of coconut (Cocos nucifera).</title>
        <authorList>
            <person name="Xiao Y."/>
            <person name="Xu P."/>
            <person name="Fan H."/>
            <person name="Baudouin L."/>
            <person name="Xia W."/>
            <person name="Bocs S."/>
            <person name="Xu J."/>
            <person name="Li Q."/>
            <person name="Guo A."/>
            <person name="Zhou L."/>
            <person name="Li J."/>
            <person name="Wu Y."/>
            <person name="Ma Z."/>
            <person name="Armero A."/>
            <person name="Issali A.E."/>
            <person name="Liu N."/>
            <person name="Peng M."/>
            <person name="Yang Y."/>
        </authorList>
    </citation>
    <scope>NUCLEOTIDE SEQUENCE</scope>
    <source>
        <tissue evidence="2">Spear leaf of Hainan Tall coconut</tissue>
    </source>
</reference>
<name>A0A8K0IXS1_COCNU</name>
<evidence type="ECO:0000313" key="2">
    <source>
        <dbReference type="EMBL" id="KAG1370950.1"/>
    </source>
</evidence>
<keyword evidence="3" id="KW-1185">Reference proteome</keyword>
<dbReference type="PANTHER" id="PTHR48064:SF6">
    <property type="entry name" value="RECEPTOR-LIKE PROTEIN KINASE 2"/>
    <property type="match status" value="1"/>
</dbReference>